<evidence type="ECO:0000313" key="4">
    <source>
        <dbReference type="Proteomes" id="UP001148313"/>
    </source>
</evidence>
<dbReference type="PANTHER" id="PTHR36919">
    <property type="entry name" value="BLR1215 PROTEIN"/>
    <property type="match status" value="1"/>
</dbReference>
<dbReference type="PANTHER" id="PTHR36919:SF2">
    <property type="entry name" value="BLL6627 PROTEIN"/>
    <property type="match status" value="1"/>
</dbReference>
<evidence type="ECO:0000256" key="1">
    <source>
        <dbReference type="SAM" id="SignalP"/>
    </source>
</evidence>
<dbReference type="EMBL" id="JAPJZH010000019">
    <property type="protein sequence ID" value="MDA4848107.1"/>
    <property type="molecule type" value="Genomic_DNA"/>
</dbReference>
<organism evidence="3 4">
    <name type="scientific">Hoeflea poritis</name>
    <dbReference type="NCBI Taxonomy" id="2993659"/>
    <lineage>
        <taxon>Bacteria</taxon>
        <taxon>Pseudomonadati</taxon>
        <taxon>Pseudomonadota</taxon>
        <taxon>Alphaproteobacteria</taxon>
        <taxon>Hyphomicrobiales</taxon>
        <taxon>Rhizobiaceae</taxon>
        <taxon>Hoeflea</taxon>
    </lineage>
</organism>
<reference evidence="3" key="1">
    <citation type="submission" date="2022-11" db="EMBL/GenBank/DDBJ databases">
        <title>Hoeflea poritis sp. nov., isolated from scleractinian coral Porites lutea.</title>
        <authorList>
            <person name="Zhang G."/>
            <person name="Wei Q."/>
            <person name="Cai L."/>
        </authorList>
    </citation>
    <scope>NUCLEOTIDE SEQUENCE</scope>
    <source>
        <strain evidence="3">E7-10</strain>
    </source>
</reference>
<proteinExistence type="predicted"/>
<dbReference type="InterPro" id="IPR019223">
    <property type="entry name" value="DUF2147"/>
</dbReference>
<feature type="signal peptide" evidence="1">
    <location>
        <begin position="1"/>
        <end position="21"/>
    </location>
</feature>
<feature type="domain" description="DUF2147" evidence="2">
    <location>
        <begin position="54"/>
        <end position="114"/>
    </location>
</feature>
<name>A0ABT4VVR4_9HYPH</name>
<dbReference type="Pfam" id="PF09917">
    <property type="entry name" value="DUF2147"/>
    <property type="match status" value="1"/>
</dbReference>
<accession>A0ABT4VVR4</accession>
<protein>
    <submittedName>
        <fullName evidence="3">DUF2147 domain-containing protein</fullName>
    </submittedName>
</protein>
<dbReference type="Gene3D" id="2.40.128.520">
    <property type="match status" value="1"/>
</dbReference>
<dbReference type="Proteomes" id="UP001148313">
    <property type="component" value="Unassembled WGS sequence"/>
</dbReference>
<feature type="chain" id="PRO_5047491289" evidence="1">
    <location>
        <begin position="22"/>
        <end position="115"/>
    </location>
</feature>
<evidence type="ECO:0000259" key="2">
    <source>
        <dbReference type="Pfam" id="PF09917"/>
    </source>
</evidence>
<comment type="caution">
    <text evidence="3">The sequence shown here is derived from an EMBL/GenBank/DDBJ whole genome shotgun (WGS) entry which is preliminary data.</text>
</comment>
<evidence type="ECO:0000313" key="3">
    <source>
        <dbReference type="EMBL" id="MDA4848107.1"/>
    </source>
</evidence>
<dbReference type="RefSeq" id="WP_271091956.1">
    <property type="nucleotide sequence ID" value="NZ_JAPJZH010000019.1"/>
</dbReference>
<sequence length="115" mass="11894">MLKQSAAAVFLLVALTVTTFAADPIVGDWRTQSGETAAIAPCGGGNFCVTLKTGTYAGTKIGTLANTGGRYKGKITDPATNKTYTGKASISGTQMKMQGCVLGGLICQAQTWIRK</sequence>
<keyword evidence="4" id="KW-1185">Reference proteome</keyword>
<keyword evidence="1" id="KW-0732">Signal</keyword>
<gene>
    <name evidence="3" type="ORF">OOZ53_22305</name>
</gene>